<dbReference type="EMBL" id="LBQZ01000029">
    <property type="protein sequence ID" value="KKP88008.1"/>
    <property type="molecule type" value="Genomic_DNA"/>
</dbReference>
<dbReference type="AlphaFoldDB" id="A0A0G0D3S1"/>
<protein>
    <submittedName>
        <fullName evidence="1">Uncharacterized protein</fullName>
    </submittedName>
</protein>
<comment type="caution">
    <text evidence="1">The sequence shown here is derived from an EMBL/GenBank/DDBJ whole genome shotgun (WGS) entry which is preliminary data.</text>
</comment>
<dbReference type="Proteomes" id="UP000034798">
    <property type="component" value="Unassembled WGS sequence"/>
</dbReference>
<evidence type="ECO:0000313" key="1">
    <source>
        <dbReference type="EMBL" id="KKP88008.1"/>
    </source>
</evidence>
<proteinExistence type="predicted"/>
<name>A0A0G0D3S1_9BACT</name>
<gene>
    <name evidence="1" type="ORF">UR91_C0029G0004</name>
</gene>
<sequence>MENKPDFSIRRLIIKSRHSKEESREKKVILKGSSDENLVEIEGDAELVLKELMEENSEWIEIQKKRILADFSSLNEEKVVKVYNQGLLIFLKQQYRLFTNDQKSGQRIFPSIMKSRDYLRQQIIAYTFDFIQSLKASKKEGLTPDQALKLAYLSYRHDPDVLKKLSAKYPKIEKWILKQILLQHPSDSEQFIIDYLKTVDELIIKYPEVDLGVIHQATLGYFDPVTFIENYLKEVERLLGIYPKVHKSVLKYAALYFSDPEKEQQFILKHLKE</sequence>
<evidence type="ECO:0000313" key="2">
    <source>
        <dbReference type="Proteomes" id="UP000034798"/>
    </source>
</evidence>
<organism evidence="1 2">
    <name type="scientific">Candidatus Nomurabacteria bacterium GW2011_GWC2_35_8</name>
    <dbReference type="NCBI Taxonomy" id="1618752"/>
    <lineage>
        <taxon>Bacteria</taxon>
        <taxon>Candidatus Nomuraibacteriota</taxon>
    </lineage>
</organism>
<accession>A0A0G0D3S1</accession>
<reference evidence="1 2" key="1">
    <citation type="journal article" date="2015" name="Nature">
        <title>rRNA introns, odd ribosomes, and small enigmatic genomes across a large radiation of phyla.</title>
        <authorList>
            <person name="Brown C.T."/>
            <person name="Hug L.A."/>
            <person name="Thomas B.C."/>
            <person name="Sharon I."/>
            <person name="Castelle C.J."/>
            <person name="Singh A."/>
            <person name="Wilkins M.J."/>
            <person name="Williams K.H."/>
            <person name="Banfield J.F."/>
        </authorList>
    </citation>
    <scope>NUCLEOTIDE SEQUENCE [LARGE SCALE GENOMIC DNA]</scope>
</reference>